<keyword evidence="2 5" id="KW-0812">Transmembrane</keyword>
<evidence type="ECO:0000256" key="4">
    <source>
        <dbReference type="ARBA" id="ARBA00023136"/>
    </source>
</evidence>
<feature type="domain" description="G-protein coupled receptors family 1 profile" evidence="6">
    <location>
        <begin position="7"/>
        <end position="253"/>
    </location>
</feature>
<dbReference type="GO" id="GO:0004930">
    <property type="term" value="F:G protein-coupled receptor activity"/>
    <property type="evidence" value="ECO:0007669"/>
    <property type="project" value="InterPro"/>
</dbReference>
<dbReference type="Proteomes" id="UP000663874">
    <property type="component" value="Unassembled WGS sequence"/>
</dbReference>
<dbReference type="OrthoDB" id="10015248at2759"/>
<dbReference type="EMBL" id="CAJNOU010004934">
    <property type="protein sequence ID" value="CAF1460436.1"/>
    <property type="molecule type" value="Genomic_DNA"/>
</dbReference>
<evidence type="ECO:0000259" key="6">
    <source>
        <dbReference type="PROSITE" id="PS50262"/>
    </source>
</evidence>
<dbReference type="EMBL" id="CAJNOO010004924">
    <property type="protein sequence ID" value="CAF1398203.1"/>
    <property type="molecule type" value="Genomic_DNA"/>
</dbReference>
<dbReference type="EMBL" id="CAJOAX010008776">
    <property type="protein sequence ID" value="CAF4042058.1"/>
    <property type="molecule type" value="Genomic_DNA"/>
</dbReference>
<proteinExistence type="predicted"/>
<evidence type="ECO:0000313" key="7">
    <source>
        <dbReference type="EMBL" id="CAF1398203.1"/>
    </source>
</evidence>
<feature type="transmembrane region" description="Helical" evidence="5">
    <location>
        <begin position="202"/>
        <end position="222"/>
    </location>
</feature>
<dbReference type="Proteomes" id="UP000663889">
    <property type="component" value="Unassembled WGS sequence"/>
</dbReference>
<dbReference type="InterPro" id="IPR017452">
    <property type="entry name" value="GPCR_Rhodpsn_7TM"/>
</dbReference>
<organism evidence="8 11">
    <name type="scientific">Rotaria sordida</name>
    <dbReference type="NCBI Taxonomy" id="392033"/>
    <lineage>
        <taxon>Eukaryota</taxon>
        <taxon>Metazoa</taxon>
        <taxon>Spiralia</taxon>
        <taxon>Gnathifera</taxon>
        <taxon>Rotifera</taxon>
        <taxon>Eurotatoria</taxon>
        <taxon>Bdelloidea</taxon>
        <taxon>Philodinida</taxon>
        <taxon>Philodinidae</taxon>
        <taxon>Rotaria</taxon>
    </lineage>
</organism>
<dbReference type="GO" id="GO:0016020">
    <property type="term" value="C:membrane"/>
    <property type="evidence" value="ECO:0007669"/>
    <property type="project" value="UniProtKB-SubCell"/>
</dbReference>
<dbReference type="AlphaFoldDB" id="A0A815QBH7"/>
<keyword evidence="3 5" id="KW-1133">Transmembrane helix</keyword>
<dbReference type="PROSITE" id="PS50262">
    <property type="entry name" value="G_PROTEIN_RECEP_F1_2"/>
    <property type="match status" value="1"/>
</dbReference>
<evidence type="ECO:0000256" key="2">
    <source>
        <dbReference type="ARBA" id="ARBA00022692"/>
    </source>
</evidence>
<accession>A0A815QBH7</accession>
<evidence type="ECO:0000313" key="9">
    <source>
        <dbReference type="EMBL" id="CAF3983771.1"/>
    </source>
</evidence>
<feature type="transmembrane region" description="Helical" evidence="5">
    <location>
        <begin position="101"/>
        <end position="119"/>
    </location>
</feature>
<feature type="transmembrane region" description="Helical" evidence="5">
    <location>
        <begin position="234"/>
        <end position="255"/>
    </location>
</feature>
<feature type="transmembrane region" description="Helical" evidence="5">
    <location>
        <begin position="27"/>
        <end position="46"/>
    </location>
</feature>
<evidence type="ECO:0000256" key="5">
    <source>
        <dbReference type="SAM" id="Phobius"/>
    </source>
</evidence>
<evidence type="ECO:0000313" key="10">
    <source>
        <dbReference type="EMBL" id="CAF4042058.1"/>
    </source>
</evidence>
<keyword evidence="4 5" id="KW-0472">Membrane</keyword>
<gene>
    <name evidence="9" type="ORF">FNK824_LOCUS25014</name>
    <name evidence="10" type="ORF">OTI717_LOCUS31180</name>
    <name evidence="7" type="ORF">RFH988_LOCUS34703</name>
    <name evidence="8" type="ORF">SEV965_LOCUS34134</name>
</gene>
<evidence type="ECO:0000313" key="8">
    <source>
        <dbReference type="EMBL" id="CAF1460436.1"/>
    </source>
</evidence>
<dbReference type="Proteomes" id="UP000663823">
    <property type="component" value="Unassembled WGS sequence"/>
</dbReference>
<dbReference type="Proteomes" id="UP000663882">
    <property type="component" value="Unassembled WGS sequence"/>
</dbReference>
<dbReference type="InterPro" id="IPR000276">
    <property type="entry name" value="GPCR_Rhodpsn"/>
</dbReference>
<evidence type="ECO:0000256" key="3">
    <source>
        <dbReference type="ARBA" id="ARBA00022989"/>
    </source>
</evidence>
<evidence type="ECO:0000313" key="11">
    <source>
        <dbReference type="Proteomes" id="UP000663889"/>
    </source>
</evidence>
<dbReference type="SUPFAM" id="SSF81321">
    <property type="entry name" value="Family A G protein-coupled receptor-like"/>
    <property type="match status" value="1"/>
</dbReference>
<evidence type="ECO:0000256" key="1">
    <source>
        <dbReference type="ARBA" id="ARBA00004370"/>
    </source>
</evidence>
<name>A0A815QBH7_9BILA</name>
<dbReference type="EMBL" id="CAJOBE010005742">
    <property type="protein sequence ID" value="CAF3983771.1"/>
    <property type="molecule type" value="Genomic_DNA"/>
</dbReference>
<dbReference type="Pfam" id="PF00001">
    <property type="entry name" value="7tm_1"/>
    <property type="match status" value="1"/>
</dbReference>
<comment type="subcellular location">
    <subcellularLocation>
        <location evidence="1">Membrane</location>
    </subcellularLocation>
</comment>
<comment type="caution">
    <text evidence="8">The sequence shown here is derived from an EMBL/GenBank/DDBJ whole genome shotgun (WGS) entry which is preliminary data.</text>
</comment>
<sequence>MIIIGLINGILSMITFKNKATHQVGCGFFYLLDSSITTLLIITQMTYNTNRLFLYIQCLSMDFLLRIFLSMDKWLNACVAAERAFATIKGTNFNKKKSKQVAKYIILTLIFLTISTTIYDSIHRLLLDDDDEKRIWCIVTYSSNLRIFDSIVNIFHFCVPFLINILSAIIIIIKTTRQRTIVQTHQTYGKLLREQIQQHSHLLVAPILLIIFALQHLIISFISGCMKLINDSWLFLIGYFISFITPMLTFLVFILPSKLYKKEFRKSIHQYQRRIQTRLHFIS</sequence>
<dbReference type="Gene3D" id="1.20.1070.10">
    <property type="entry name" value="Rhodopsin 7-helix transmembrane proteins"/>
    <property type="match status" value="1"/>
</dbReference>
<protein>
    <recommendedName>
        <fullName evidence="6">G-protein coupled receptors family 1 profile domain-containing protein</fullName>
    </recommendedName>
</protein>
<reference evidence="8" key="1">
    <citation type="submission" date="2021-02" db="EMBL/GenBank/DDBJ databases">
        <authorList>
            <person name="Nowell W R."/>
        </authorList>
    </citation>
    <scope>NUCLEOTIDE SEQUENCE</scope>
</reference>
<feature type="transmembrane region" description="Helical" evidence="5">
    <location>
        <begin position="154"/>
        <end position="173"/>
    </location>
</feature>